<dbReference type="Gene3D" id="3.90.70.10">
    <property type="entry name" value="Cysteine proteinases"/>
    <property type="match status" value="1"/>
</dbReference>
<dbReference type="EMBL" id="CAJZBQ010000014">
    <property type="protein sequence ID" value="CAG9315691.1"/>
    <property type="molecule type" value="Genomic_DNA"/>
</dbReference>
<dbReference type="InterPro" id="IPR000048">
    <property type="entry name" value="IQ_motif_EF-hand-BS"/>
</dbReference>
<feature type="region of interest" description="Disordered" evidence="8">
    <location>
        <begin position="817"/>
        <end position="892"/>
    </location>
</feature>
<dbReference type="SUPFAM" id="SSF47473">
    <property type="entry name" value="EF-hand"/>
    <property type="match status" value="4"/>
</dbReference>
<dbReference type="InterPro" id="IPR011992">
    <property type="entry name" value="EF-hand-dom_pair"/>
</dbReference>
<dbReference type="SMART" id="SM00230">
    <property type="entry name" value="CysPc"/>
    <property type="match status" value="1"/>
</dbReference>
<dbReference type="InterPro" id="IPR000169">
    <property type="entry name" value="Pept_cys_AS"/>
</dbReference>
<feature type="compositionally biased region" description="Low complexity" evidence="8">
    <location>
        <begin position="1369"/>
        <end position="1383"/>
    </location>
</feature>
<dbReference type="PRINTS" id="PR00704">
    <property type="entry name" value="CALPAIN"/>
</dbReference>
<dbReference type="PANTHER" id="PTHR10183:SF379">
    <property type="entry name" value="CALPAIN-5"/>
    <property type="match status" value="1"/>
</dbReference>
<keyword evidence="3 7" id="KW-0378">Hydrolase</keyword>
<keyword evidence="12" id="KW-1185">Reference proteome</keyword>
<dbReference type="GO" id="GO:0004198">
    <property type="term" value="F:calcium-dependent cysteine-type endopeptidase activity"/>
    <property type="evidence" value="ECO:0007669"/>
    <property type="project" value="InterPro"/>
</dbReference>
<evidence type="ECO:0000313" key="12">
    <source>
        <dbReference type="Proteomes" id="UP001162131"/>
    </source>
</evidence>
<dbReference type="PROSITE" id="PS50096">
    <property type="entry name" value="IQ"/>
    <property type="match status" value="1"/>
</dbReference>
<comment type="similarity">
    <text evidence="1">Belongs to the peptidase C2 family.</text>
</comment>
<evidence type="ECO:0000256" key="7">
    <source>
        <dbReference type="PROSITE-ProRule" id="PRU00239"/>
    </source>
</evidence>
<feature type="region of interest" description="Disordered" evidence="8">
    <location>
        <begin position="76"/>
        <end position="115"/>
    </location>
</feature>
<feature type="domain" description="Calpain catalytic" evidence="9">
    <location>
        <begin position="1676"/>
        <end position="2033"/>
    </location>
</feature>
<feature type="domain" description="EF-hand" evidence="10">
    <location>
        <begin position="1408"/>
        <end position="1443"/>
    </location>
</feature>
<dbReference type="InterPro" id="IPR018247">
    <property type="entry name" value="EF_Hand_1_Ca_BS"/>
</dbReference>
<proteinExistence type="inferred from homology"/>
<feature type="domain" description="EF-hand" evidence="10">
    <location>
        <begin position="1444"/>
        <end position="1479"/>
    </location>
</feature>
<feature type="domain" description="EF-hand" evidence="10">
    <location>
        <begin position="289"/>
        <end position="324"/>
    </location>
</feature>
<feature type="active site" evidence="6 7">
    <location>
        <position position="1742"/>
    </location>
</feature>
<keyword evidence="5" id="KW-0106">Calcium</keyword>
<feature type="domain" description="EF-hand" evidence="10">
    <location>
        <begin position="253"/>
        <end position="288"/>
    </location>
</feature>
<dbReference type="InterPro" id="IPR001300">
    <property type="entry name" value="Peptidase_C2_calpain_cat"/>
</dbReference>
<feature type="domain" description="EF-hand" evidence="10">
    <location>
        <begin position="501"/>
        <end position="536"/>
    </location>
</feature>
<evidence type="ECO:0000256" key="1">
    <source>
        <dbReference type="ARBA" id="ARBA00007623"/>
    </source>
</evidence>
<comment type="caution">
    <text evidence="11">The sequence shown here is derived from an EMBL/GenBank/DDBJ whole genome shotgun (WGS) entry which is preliminary data.</text>
</comment>
<feature type="compositionally biased region" description="Basic and acidic residues" evidence="8">
    <location>
        <begin position="922"/>
        <end position="952"/>
    </location>
</feature>
<feature type="active site" evidence="6 7">
    <location>
        <position position="1969"/>
    </location>
</feature>
<evidence type="ECO:0000256" key="2">
    <source>
        <dbReference type="ARBA" id="ARBA00022670"/>
    </source>
</evidence>
<dbReference type="InterPro" id="IPR022684">
    <property type="entry name" value="Calpain_cysteine_protease"/>
</dbReference>
<dbReference type="Pfam" id="PF00648">
    <property type="entry name" value="Peptidase_C2"/>
    <property type="match status" value="1"/>
</dbReference>
<dbReference type="InterPro" id="IPR036213">
    <property type="entry name" value="Calpain_III_sf"/>
</dbReference>
<feature type="region of interest" description="Disordered" evidence="8">
    <location>
        <begin position="912"/>
        <end position="953"/>
    </location>
</feature>
<evidence type="ECO:0000256" key="8">
    <source>
        <dbReference type="SAM" id="MobiDB-lite"/>
    </source>
</evidence>
<dbReference type="Pfam" id="PF00612">
    <property type="entry name" value="IQ"/>
    <property type="match status" value="1"/>
</dbReference>
<dbReference type="PROSITE" id="PS00139">
    <property type="entry name" value="THIOL_PROTEASE_CYS"/>
    <property type="match status" value="1"/>
</dbReference>
<evidence type="ECO:0000256" key="5">
    <source>
        <dbReference type="ARBA" id="ARBA00022837"/>
    </source>
</evidence>
<dbReference type="InterPro" id="IPR038765">
    <property type="entry name" value="Papain-like_cys_pep_sf"/>
</dbReference>
<feature type="compositionally biased region" description="Basic and acidic residues" evidence="8">
    <location>
        <begin position="84"/>
        <end position="104"/>
    </location>
</feature>
<sequence length="2228" mass="252581">MQDLEFTFDFNDQDACIDVAKEICSENLGVKAIFQKYTGGANIDSADPSEREIMMRQLFQMNLAILKATVNRVEDLESSPGSAKDSDKRQEDISELKKQLEDSKQQISAERQKAAQQLKALKDQLDNANAQIGDLNQKSQKPSLDDTLERDRTALREAMGKIKQLEARLREVDAQQNAKIPARRPQSTQNEIYRNLKSWNECCLKIQKVWRGYKQRQKYYELIQEYVNKIRLAPRMQASDDAIMRQVADAAKKRNLTLEQCFRAADSNDDGTVSCDEFVKFITTLKLGLSKAQVSRLMLILDEDCSGQIESKEFYNALAAYHVSAEDHRSSAKTYEQEILIKFARIIDQRGISPEEVFNLCDIDGTGLISTKELEKFLLGMNVGFQQKEVFALMTLLDTDRSGELNKEEFLKYLNKGIQAFKIESMIGNSAAPMKPSDTRKNATNVQAPKENNEAIRQLVAKMESRGTSISELFQIIQTDKSGRMTIAAFSRGISKLYPHMTKDEVLTLLSSIDLDQNGMLDSREVSNFLSSYSSTGNLTIKQIFEKMASQIQAQKISTVDFFTRSRIRDRLDQQEFIQDIGRVFSLTPSQCQEVFNYLNFEEVGEILTRDLISVIQSYRTDSAENVSAPKSSQAAKLVANDAAQELLAILKEVGLEPVNIFKFADRGNRGTIQVGDFLTALVKLLPNISESLLKRVIEIFPSATISRNDVIAAFKNVEPKENKEGLDQFGLTVEQVYWLKKLNEAIVKMRATPETIFIASDLDQDGKANSQEIRAAMKRFFPSTILSHTELSLIEQSLDINKNGFIEEQEFTKRLQDIKSSNHPESALKAYAESREKQEKQERQEEVKMPVPKPVQPAAKSQSQPISANQKVQPPPAVEQKPKVKEAFNEPIPEARKPALKSDYAAEDYENYEENYEEEPPLMKRRAEIPRENPDEEKIPIKSGVKRDQQRDVTLSSIEPAPVNAKQEPVSQVNPSFLAFLNSIPKSITISSWIESKGLSLDAYLGYEEFSKITNISRMDQDFIFSFLDANKRGFIFVHQIMTLLEVLQFNKGDIKNFPFSANQNVDSSAKNILISEANQVDETNKTASEFYSELGIGIDSNLTSTYFNQIFGQDAAILELNRLFAALDVQKSKKVRFYYCLACIESYCQYILEADSKKTPSWGDQISNVVLRIPENAKTIDFFNIIQIHEAIDEAKFVSIVMTKLNLDVGKAQNLFSDIDVKKCRQIFGFQLLTQVDLYRSCIENGKVVNEMPSLPYSYASDLPRNIKLPLMGLAKKIDDGNVGTCERFWASEVNISSVMTKKEFAYSVKDLTEQQAFDIFGKCDIKQSGKIWFYHFLAVLETYRASFKINNPVSSSSGLAPTARNSEPVAKVPEPAPKVSQNPQNLLQDALIKVGKYLNGQNEYQRILTANDVFGIMDYNEKGTVGKNEFKRCLSKLNIDITDQQQDLLMVEADTNKNGEIDYNEFCGFLSAFLKSSEKKSPEPTVIKQKKRGEIKGVERKPNDFAEGSFGQAIYKLKIYMRDNQNGIKSIESTFQRLDEEKTNILCETEFNLGLERMRIGLTSRQKEQITKLADTKKDGQINYKDFIDLLYDYEFSSPNKVGAEESKDIKLPIEMMQEDDVNNPVSEIHSYQIQPDVDYFTKSNPRCTTILNSEIATLKRCVELLEKLKKGKFKDPDFGPEQEKGGAFCLYWNGVPPGSNYPPSEELEWVAPSDHYDCSFIKEGISTNDVIQGSLGDCWFIGALCVLATRDNLVRGSIESLSNPNEITAENALGVSKGVYPPIFHCFAKKGLYVLRFFINDAWRWVIIDERVPMYTGGDRPQYVFGHSRDPGELWVCLIEKAYAKIFGCYESLNGGLIDDGLCDLTGLASENLKIKGKNGFLSGPADQEKQKADQLWQRLKSYRDQGTLMGCSIDGQGVESDVIIDGEQTGLLARHAYGIIDVIYVNNPRATNTKKRHRLLRVRNPWGQREWQGKWHDKSPELLQNLEIIQRELEKIEGEPYDPENSDDGTFLMNFKSWRTIYDNLYACVDFPDEWWGVRFRGAWTRENSGGVPTTPNKAHAERWAKNPQFFMELKQKSEIFIYLSQEDGRHAKGSVFPFEGVINTACFSIMKVGPDEDRVTFFDQSKIIKLSVLKLHREIELRIELNPGKYAIVPATLDPGKTGPFGLSIYLSCQKNMAKLYAGDDKSNQGELIEEEEEVSKESINPSIISDLRELVRYLMTV</sequence>
<feature type="domain" description="EF-hand" evidence="10">
    <location>
        <begin position="1565"/>
        <end position="1600"/>
    </location>
</feature>
<feature type="compositionally biased region" description="Polar residues" evidence="8">
    <location>
        <begin position="860"/>
        <end position="873"/>
    </location>
</feature>
<dbReference type="PROSITE" id="PS00018">
    <property type="entry name" value="EF_HAND_1"/>
    <property type="match status" value="7"/>
</dbReference>
<evidence type="ECO:0000313" key="11">
    <source>
        <dbReference type="EMBL" id="CAG9315691.1"/>
    </source>
</evidence>
<dbReference type="Gene3D" id="1.10.238.10">
    <property type="entry name" value="EF-hand"/>
    <property type="match status" value="6"/>
</dbReference>
<evidence type="ECO:0000259" key="10">
    <source>
        <dbReference type="PROSITE" id="PS50222"/>
    </source>
</evidence>
<dbReference type="Gene3D" id="2.60.120.380">
    <property type="match status" value="1"/>
</dbReference>
<keyword evidence="2 7" id="KW-0645">Protease</keyword>
<protein>
    <submittedName>
        <fullName evidence="11">Uncharacterized protein</fullName>
    </submittedName>
</protein>
<feature type="domain" description="EF-hand" evidence="10">
    <location>
        <begin position="355"/>
        <end position="384"/>
    </location>
</feature>
<dbReference type="SMART" id="SM00720">
    <property type="entry name" value="calpain_III"/>
    <property type="match status" value="1"/>
</dbReference>
<keyword evidence="4 7" id="KW-0788">Thiol protease</keyword>
<evidence type="ECO:0000256" key="6">
    <source>
        <dbReference type="PIRSR" id="PIRSR622684-1"/>
    </source>
</evidence>
<dbReference type="SUPFAM" id="SSF49758">
    <property type="entry name" value="Calpain large subunit, middle domain (domain III)"/>
    <property type="match status" value="1"/>
</dbReference>
<dbReference type="CDD" id="cd00044">
    <property type="entry name" value="CysPc"/>
    <property type="match status" value="1"/>
</dbReference>
<feature type="compositionally biased region" description="Basic and acidic residues" evidence="8">
    <location>
        <begin position="881"/>
        <end position="892"/>
    </location>
</feature>
<name>A0AAU9IPM5_9CILI</name>
<dbReference type="GO" id="GO:0006508">
    <property type="term" value="P:proteolysis"/>
    <property type="evidence" value="ECO:0007669"/>
    <property type="project" value="UniProtKB-KW"/>
</dbReference>
<feature type="compositionally biased region" description="Basic and acidic residues" evidence="8">
    <location>
        <begin position="833"/>
        <end position="849"/>
    </location>
</feature>
<dbReference type="PROSITE" id="PS50222">
    <property type="entry name" value="EF_HAND_2"/>
    <property type="match status" value="9"/>
</dbReference>
<dbReference type="InterPro" id="IPR002048">
    <property type="entry name" value="EF_hand_dom"/>
</dbReference>
<dbReference type="Pfam" id="PF01067">
    <property type="entry name" value="Calpain_III"/>
    <property type="match status" value="1"/>
</dbReference>
<evidence type="ECO:0000256" key="3">
    <source>
        <dbReference type="ARBA" id="ARBA00022801"/>
    </source>
</evidence>
<dbReference type="PANTHER" id="PTHR10183">
    <property type="entry name" value="CALPAIN"/>
    <property type="match status" value="1"/>
</dbReference>
<dbReference type="InterPro" id="IPR022683">
    <property type="entry name" value="Calpain_III"/>
</dbReference>
<dbReference type="Pfam" id="PF13499">
    <property type="entry name" value="EF-hand_7"/>
    <property type="match status" value="3"/>
</dbReference>
<feature type="compositionally biased region" description="Polar residues" evidence="8">
    <location>
        <begin position="1359"/>
        <end position="1368"/>
    </location>
</feature>
<dbReference type="PROSITE" id="PS50203">
    <property type="entry name" value="CALPAIN_CAT"/>
    <property type="match status" value="1"/>
</dbReference>
<gene>
    <name evidence="11" type="ORF">BSTOLATCC_MIC14441</name>
</gene>
<feature type="region of interest" description="Disordered" evidence="8">
    <location>
        <begin position="1359"/>
        <end position="1384"/>
    </location>
</feature>
<dbReference type="GO" id="GO:0005509">
    <property type="term" value="F:calcium ion binding"/>
    <property type="evidence" value="ECO:0007669"/>
    <property type="project" value="InterPro"/>
</dbReference>
<dbReference type="CDD" id="cd00051">
    <property type="entry name" value="EFh"/>
    <property type="match status" value="3"/>
</dbReference>
<feature type="active site" evidence="6 7">
    <location>
        <position position="1940"/>
    </location>
</feature>
<organism evidence="11 12">
    <name type="scientific">Blepharisma stoltei</name>
    <dbReference type="NCBI Taxonomy" id="1481888"/>
    <lineage>
        <taxon>Eukaryota</taxon>
        <taxon>Sar</taxon>
        <taxon>Alveolata</taxon>
        <taxon>Ciliophora</taxon>
        <taxon>Postciliodesmatophora</taxon>
        <taxon>Heterotrichea</taxon>
        <taxon>Heterotrichida</taxon>
        <taxon>Blepharismidae</taxon>
        <taxon>Blepharisma</taxon>
    </lineage>
</organism>
<feature type="domain" description="EF-hand" evidence="10">
    <location>
        <begin position="385"/>
        <end position="420"/>
    </location>
</feature>
<dbReference type="Proteomes" id="UP001162131">
    <property type="component" value="Unassembled WGS sequence"/>
</dbReference>
<evidence type="ECO:0000256" key="4">
    <source>
        <dbReference type="ARBA" id="ARBA00022807"/>
    </source>
</evidence>
<dbReference type="SUPFAM" id="SSF54001">
    <property type="entry name" value="Cysteine proteinases"/>
    <property type="match status" value="1"/>
</dbReference>
<reference evidence="11" key="1">
    <citation type="submission" date="2021-09" db="EMBL/GenBank/DDBJ databases">
        <authorList>
            <consortium name="AG Swart"/>
            <person name="Singh M."/>
            <person name="Singh A."/>
            <person name="Seah K."/>
            <person name="Emmerich C."/>
        </authorList>
    </citation>
    <scope>NUCLEOTIDE SEQUENCE</scope>
    <source>
        <strain evidence="11">ATCC30299</strain>
    </source>
</reference>
<dbReference type="InterPro" id="IPR022682">
    <property type="entry name" value="Calpain_domain_III"/>
</dbReference>
<accession>A0AAU9IPM5</accession>
<feature type="compositionally biased region" description="Acidic residues" evidence="8">
    <location>
        <begin position="912"/>
        <end position="921"/>
    </location>
</feature>
<feature type="domain" description="EF-hand" evidence="10">
    <location>
        <begin position="749"/>
        <end position="784"/>
    </location>
</feature>
<evidence type="ECO:0000259" key="9">
    <source>
        <dbReference type="PROSITE" id="PS50203"/>
    </source>
</evidence>
<dbReference type="SMART" id="SM00054">
    <property type="entry name" value="EFh"/>
    <property type="match status" value="13"/>
</dbReference>